<keyword evidence="1" id="KW-0812">Transmembrane</keyword>
<dbReference type="RefSeq" id="WP_263686736.1">
    <property type="nucleotide sequence ID" value="NZ_JAJVCY010000127.1"/>
</dbReference>
<reference evidence="2" key="1">
    <citation type="submission" date="2022-01" db="EMBL/GenBank/DDBJ databases">
        <title>Comparison of Fish pathogen Aeromonas spp.</title>
        <authorList>
            <person name="Dubey S."/>
            <person name="Sorum H."/>
            <person name="Munangandu H.M."/>
        </authorList>
    </citation>
    <scope>NUCLEOTIDE SEQUENCE</scope>
    <source>
        <strain evidence="2">SD/21-15</strain>
    </source>
</reference>
<comment type="caution">
    <text evidence="2">The sequence shown here is derived from an EMBL/GenBank/DDBJ whole genome shotgun (WGS) entry which is preliminary data.</text>
</comment>
<evidence type="ECO:0000313" key="2">
    <source>
        <dbReference type="EMBL" id="MCV3291011.1"/>
    </source>
</evidence>
<evidence type="ECO:0000256" key="1">
    <source>
        <dbReference type="SAM" id="Phobius"/>
    </source>
</evidence>
<keyword evidence="1" id="KW-0472">Membrane</keyword>
<feature type="non-terminal residue" evidence="2">
    <location>
        <position position="92"/>
    </location>
</feature>
<sequence length="92" mass="10563">MNYLERLAPILFLLMWSSGAIFVKMGLENASVWSFLTLRATGAFLLMGVIYLCFKIKRKTKLTPSILAKVVVTGLLLQVFYQAFYFLSIRYL</sequence>
<proteinExistence type="predicted"/>
<feature type="transmembrane region" description="Helical" evidence="1">
    <location>
        <begin position="33"/>
        <end position="54"/>
    </location>
</feature>
<evidence type="ECO:0000313" key="3">
    <source>
        <dbReference type="Proteomes" id="UP001208651"/>
    </source>
</evidence>
<feature type="transmembrane region" description="Helical" evidence="1">
    <location>
        <begin position="66"/>
        <end position="87"/>
    </location>
</feature>
<name>A0AAW5RQE9_AERME</name>
<organism evidence="2 3">
    <name type="scientific">Aeromonas media</name>
    <dbReference type="NCBI Taxonomy" id="651"/>
    <lineage>
        <taxon>Bacteria</taxon>
        <taxon>Pseudomonadati</taxon>
        <taxon>Pseudomonadota</taxon>
        <taxon>Gammaproteobacteria</taxon>
        <taxon>Aeromonadales</taxon>
        <taxon>Aeromonadaceae</taxon>
        <taxon>Aeromonas</taxon>
    </lineage>
</organism>
<dbReference type="EMBL" id="JAJVCY010000127">
    <property type="protein sequence ID" value="MCV3291011.1"/>
    <property type="molecule type" value="Genomic_DNA"/>
</dbReference>
<dbReference type="Proteomes" id="UP001208651">
    <property type="component" value="Unassembled WGS sequence"/>
</dbReference>
<keyword evidence="1" id="KW-1133">Transmembrane helix</keyword>
<protein>
    <submittedName>
        <fullName evidence="2">EamA family transporter</fullName>
    </submittedName>
</protein>
<feature type="transmembrane region" description="Helical" evidence="1">
    <location>
        <begin position="7"/>
        <end position="27"/>
    </location>
</feature>
<accession>A0AAW5RQE9</accession>
<dbReference type="AlphaFoldDB" id="A0AAW5RQE9"/>
<gene>
    <name evidence="2" type="ORF">LZT28_22810</name>
</gene>